<dbReference type="Gene3D" id="3.40.50.1000">
    <property type="entry name" value="HAD superfamily/HAD-like"/>
    <property type="match status" value="1"/>
</dbReference>
<reference evidence="6 7" key="1">
    <citation type="submission" date="2018-08" db="EMBL/GenBank/DDBJ databases">
        <title>Proposal of Muricauda 72 sp.nov. and Muricauda NH166 sp.nov., isolated from seawater.</title>
        <authorList>
            <person name="Cheng H."/>
            <person name="Wu Y.-H."/>
            <person name="Guo L.-L."/>
            <person name="Xu X.-W."/>
        </authorList>
    </citation>
    <scope>NUCLEOTIDE SEQUENCE [LARGE SCALE GENOMIC DNA]</scope>
    <source>
        <strain evidence="6 7">KCTC 22173</strain>
    </source>
</reference>
<comment type="similarity">
    <text evidence="2">Belongs to the HAD-like hydrolase superfamily. CbbY/CbbZ/Gph/YieH family.</text>
</comment>
<evidence type="ECO:0000256" key="1">
    <source>
        <dbReference type="ARBA" id="ARBA00001946"/>
    </source>
</evidence>
<dbReference type="InterPro" id="IPR036412">
    <property type="entry name" value="HAD-like_sf"/>
</dbReference>
<dbReference type="Pfam" id="PF00702">
    <property type="entry name" value="Hydrolase"/>
    <property type="match status" value="1"/>
</dbReference>
<dbReference type="Proteomes" id="UP000266067">
    <property type="component" value="Unassembled WGS sequence"/>
</dbReference>
<organism evidence="6 7">
    <name type="scientific">Flagellimonas lutimaris</name>
    <dbReference type="NCBI Taxonomy" id="475082"/>
    <lineage>
        <taxon>Bacteria</taxon>
        <taxon>Pseudomonadati</taxon>
        <taxon>Bacteroidota</taxon>
        <taxon>Flavobacteriia</taxon>
        <taxon>Flavobacteriales</taxon>
        <taxon>Flavobacteriaceae</taxon>
        <taxon>Flagellimonas</taxon>
    </lineage>
</organism>
<dbReference type="SUPFAM" id="SSF56784">
    <property type="entry name" value="HAD-like"/>
    <property type="match status" value="1"/>
</dbReference>
<evidence type="ECO:0000256" key="5">
    <source>
        <dbReference type="ARBA" id="ARBA00023277"/>
    </source>
</evidence>
<dbReference type="OrthoDB" id="9797743at2"/>
<sequence length="210" mass="23603">MELILKDKKAVIFDMDGVLVESEAIWKQAEYEVFSSLGAWVTEEHTRQTQTMTTKEVAAFWYQKFPWKETPLSEVEEMVVSRVMELISLKDCATLGISTFIKNLKERNFKIGLATNAPEKIIPVVLKKTGTESLFDSVSSADYEEKGKPHPAIYLNTAKKLKVMPEECAVIEDSETGMEAAKKAGMSVIAYTNGNNSISLQWADYQIEGF</sequence>
<dbReference type="PANTHER" id="PTHR46193">
    <property type="entry name" value="6-PHOSPHOGLUCONATE PHOSPHATASE"/>
    <property type="match status" value="1"/>
</dbReference>
<evidence type="ECO:0000256" key="4">
    <source>
        <dbReference type="ARBA" id="ARBA00022842"/>
    </source>
</evidence>
<keyword evidence="4" id="KW-0460">Magnesium</keyword>
<dbReference type="SFLD" id="SFLDG01135">
    <property type="entry name" value="C1.5.6:_HAD__Beta-PGM__Phospha"/>
    <property type="match status" value="1"/>
</dbReference>
<dbReference type="PANTHER" id="PTHR46193:SF18">
    <property type="entry name" value="HEXITOL PHOSPHATASE B"/>
    <property type="match status" value="1"/>
</dbReference>
<proteinExistence type="inferred from homology"/>
<evidence type="ECO:0000256" key="3">
    <source>
        <dbReference type="ARBA" id="ARBA00022723"/>
    </source>
</evidence>
<keyword evidence="7" id="KW-1185">Reference proteome</keyword>
<protein>
    <submittedName>
        <fullName evidence="6">HAD family hydrolase</fullName>
    </submittedName>
</protein>
<dbReference type="NCBIfam" id="TIGR01509">
    <property type="entry name" value="HAD-SF-IA-v3"/>
    <property type="match status" value="1"/>
</dbReference>
<keyword evidence="6" id="KW-0378">Hydrolase</keyword>
<accession>A0A3A1NEZ4</accession>
<comment type="caution">
    <text evidence="6">The sequence shown here is derived from an EMBL/GenBank/DDBJ whole genome shotgun (WGS) entry which is preliminary data.</text>
</comment>
<keyword evidence="5" id="KW-0119">Carbohydrate metabolism</keyword>
<gene>
    <name evidence="6" type="ORF">D2V08_01215</name>
</gene>
<dbReference type="SFLD" id="SFLDG01129">
    <property type="entry name" value="C1.5:_HAD__Beta-PGM__Phosphata"/>
    <property type="match status" value="1"/>
</dbReference>
<dbReference type="GO" id="GO:0016787">
    <property type="term" value="F:hydrolase activity"/>
    <property type="evidence" value="ECO:0007669"/>
    <property type="project" value="UniProtKB-KW"/>
</dbReference>
<dbReference type="InterPro" id="IPR051600">
    <property type="entry name" value="Beta-PGM-like"/>
</dbReference>
<dbReference type="Gene3D" id="1.10.150.240">
    <property type="entry name" value="Putative phosphatase, domain 2"/>
    <property type="match status" value="1"/>
</dbReference>
<dbReference type="GO" id="GO:0046872">
    <property type="term" value="F:metal ion binding"/>
    <property type="evidence" value="ECO:0007669"/>
    <property type="project" value="UniProtKB-KW"/>
</dbReference>
<evidence type="ECO:0000256" key="2">
    <source>
        <dbReference type="ARBA" id="ARBA00006171"/>
    </source>
</evidence>
<dbReference type="NCBIfam" id="TIGR01549">
    <property type="entry name" value="HAD-SF-IA-v1"/>
    <property type="match status" value="1"/>
</dbReference>
<name>A0A3A1NEZ4_9FLAO</name>
<dbReference type="CDD" id="cd07505">
    <property type="entry name" value="HAD_BPGM-like"/>
    <property type="match status" value="1"/>
</dbReference>
<keyword evidence="3" id="KW-0479">Metal-binding</keyword>
<dbReference type="AlphaFoldDB" id="A0A3A1NEZ4"/>
<comment type="cofactor">
    <cofactor evidence="1">
        <name>Mg(2+)</name>
        <dbReference type="ChEBI" id="CHEBI:18420"/>
    </cofactor>
</comment>
<dbReference type="EMBL" id="QXFH01000023">
    <property type="protein sequence ID" value="RIV37509.1"/>
    <property type="molecule type" value="Genomic_DNA"/>
</dbReference>
<dbReference type="PRINTS" id="PR00413">
    <property type="entry name" value="HADHALOGNASE"/>
</dbReference>
<evidence type="ECO:0000313" key="6">
    <source>
        <dbReference type="EMBL" id="RIV37509.1"/>
    </source>
</evidence>
<dbReference type="InterPro" id="IPR023214">
    <property type="entry name" value="HAD_sf"/>
</dbReference>
<dbReference type="InterPro" id="IPR006439">
    <property type="entry name" value="HAD-SF_hydro_IA"/>
</dbReference>
<dbReference type="InterPro" id="IPR023198">
    <property type="entry name" value="PGP-like_dom2"/>
</dbReference>
<dbReference type="SFLD" id="SFLDS00003">
    <property type="entry name" value="Haloacid_Dehalogenase"/>
    <property type="match status" value="1"/>
</dbReference>
<evidence type="ECO:0000313" key="7">
    <source>
        <dbReference type="Proteomes" id="UP000266067"/>
    </source>
</evidence>
<dbReference type="RefSeq" id="WP_119606326.1">
    <property type="nucleotide sequence ID" value="NZ_QXFH01000023.1"/>
</dbReference>